<dbReference type="EMBL" id="JAUESC010000380">
    <property type="protein sequence ID" value="KAK0591877.1"/>
    <property type="molecule type" value="Genomic_DNA"/>
</dbReference>
<gene>
    <name evidence="1" type="ORF">LWI29_009611</name>
</gene>
<dbReference type="Proteomes" id="UP001168877">
    <property type="component" value="Unassembled WGS sequence"/>
</dbReference>
<evidence type="ECO:0000313" key="2">
    <source>
        <dbReference type="Proteomes" id="UP001168877"/>
    </source>
</evidence>
<comment type="caution">
    <text evidence="1">The sequence shown here is derived from an EMBL/GenBank/DDBJ whole genome shotgun (WGS) entry which is preliminary data.</text>
</comment>
<protein>
    <submittedName>
        <fullName evidence="1">Uncharacterized protein</fullName>
    </submittedName>
</protein>
<keyword evidence="2" id="KW-1185">Reference proteome</keyword>
<reference evidence="1" key="1">
    <citation type="journal article" date="2022" name="Plant J.">
        <title>Strategies of tolerance reflected in two North American maple genomes.</title>
        <authorList>
            <person name="McEvoy S.L."/>
            <person name="Sezen U.U."/>
            <person name="Trouern-Trend A."/>
            <person name="McMahon S.M."/>
            <person name="Schaberg P.G."/>
            <person name="Yang J."/>
            <person name="Wegrzyn J.L."/>
            <person name="Swenson N.G."/>
        </authorList>
    </citation>
    <scope>NUCLEOTIDE SEQUENCE</scope>
    <source>
        <strain evidence="1">NS2018</strain>
    </source>
</reference>
<dbReference type="AlphaFoldDB" id="A0AA39SCR1"/>
<evidence type="ECO:0000313" key="1">
    <source>
        <dbReference type="EMBL" id="KAK0591877.1"/>
    </source>
</evidence>
<reference evidence="1" key="2">
    <citation type="submission" date="2023-06" db="EMBL/GenBank/DDBJ databases">
        <authorList>
            <person name="Swenson N.G."/>
            <person name="Wegrzyn J.L."/>
            <person name="Mcevoy S.L."/>
        </authorList>
    </citation>
    <scope>NUCLEOTIDE SEQUENCE</scope>
    <source>
        <strain evidence="1">NS2018</strain>
        <tissue evidence="1">Leaf</tissue>
    </source>
</reference>
<organism evidence="1 2">
    <name type="scientific">Acer saccharum</name>
    <name type="common">Sugar maple</name>
    <dbReference type="NCBI Taxonomy" id="4024"/>
    <lineage>
        <taxon>Eukaryota</taxon>
        <taxon>Viridiplantae</taxon>
        <taxon>Streptophyta</taxon>
        <taxon>Embryophyta</taxon>
        <taxon>Tracheophyta</taxon>
        <taxon>Spermatophyta</taxon>
        <taxon>Magnoliopsida</taxon>
        <taxon>eudicotyledons</taxon>
        <taxon>Gunneridae</taxon>
        <taxon>Pentapetalae</taxon>
        <taxon>rosids</taxon>
        <taxon>malvids</taxon>
        <taxon>Sapindales</taxon>
        <taxon>Sapindaceae</taxon>
        <taxon>Hippocastanoideae</taxon>
        <taxon>Acereae</taxon>
        <taxon>Acer</taxon>
    </lineage>
</organism>
<accession>A0AA39SCR1</accession>
<sequence length="94" mass="10549">MRQELRQEQQHSMRRQGNQVLRENGVTCLGMSSTLADVFLTRPRSCGPCGPRLFVTDCNPSISQLFDTKQHSTVSSPDPLSLSLYRFAIPLVIV</sequence>
<name>A0AA39SCR1_ACESA</name>
<proteinExistence type="predicted"/>